<organism evidence="1 2">
    <name type="scientific">Salinispora arenicola</name>
    <dbReference type="NCBI Taxonomy" id="168697"/>
    <lineage>
        <taxon>Bacteria</taxon>
        <taxon>Bacillati</taxon>
        <taxon>Actinomycetota</taxon>
        <taxon>Actinomycetes</taxon>
        <taxon>Micromonosporales</taxon>
        <taxon>Micromonosporaceae</taxon>
        <taxon>Salinispora</taxon>
    </lineage>
</organism>
<name>A0A542XQE7_SALAC</name>
<dbReference type="EMBL" id="VFOL01000001">
    <property type="protein sequence ID" value="TQL38067.1"/>
    <property type="molecule type" value="Genomic_DNA"/>
</dbReference>
<gene>
    <name evidence="1" type="ORF">FB564_3241</name>
</gene>
<sequence length="39" mass="4321">MHLSQLAFHSIDAHGEWWRCQCSAIGHVGREMQGAEVAA</sequence>
<accession>A0A542XQE7</accession>
<comment type="caution">
    <text evidence="1">The sequence shown here is derived from an EMBL/GenBank/DDBJ whole genome shotgun (WGS) entry which is preliminary data.</text>
</comment>
<dbReference type="Proteomes" id="UP000315983">
    <property type="component" value="Unassembled WGS sequence"/>
</dbReference>
<protein>
    <submittedName>
        <fullName evidence="1">Uncharacterized protein</fullName>
    </submittedName>
</protein>
<evidence type="ECO:0000313" key="1">
    <source>
        <dbReference type="EMBL" id="TQL38067.1"/>
    </source>
</evidence>
<reference evidence="1 2" key="1">
    <citation type="submission" date="2019-06" db="EMBL/GenBank/DDBJ databases">
        <title>Sequencing the genomes of 1000 actinobacteria strains.</title>
        <authorList>
            <person name="Klenk H.-P."/>
        </authorList>
    </citation>
    <scope>NUCLEOTIDE SEQUENCE [LARGE SCALE GENOMIC DNA]</scope>
    <source>
        <strain evidence="1 2">DSM 44819</strain>
    </source>
</reference>
<evidence type="ECO:0000313" key="2">
    <source>
        <dbReference type="Proteomes" id="UP000315983"/>
    </source>
</evidence>
<dbReference type="AlphaFoldDB" id="A0A542XQE7"/>
<proteinExistence type="predicted"/>